<evidence type="ECO:0000256" key="1">
    <source>
        <dbReference type="SAM" id="MobiDB-lite"/>
    </source>
</evidence>
<accession>A0ABU3QTN2</accession>
<organism evidence="2 3">
    <name type="scientific">Streptomyces tamarix</name>
    <dbReference type="NCBI Taxonomy" id="3078565"/>
    <lineage>
        <taxon>Bacteria</taxon>
        <taxon>Bacillati</taxon>
        <taxon>Actinomycetota</taxon>
        <taxon>Actinomycetes</taxon>
        <taxon>Kitasatosporales</taxon>
        <taxon>Streptomycetaceae</taxon>
        <taxon>Streptomyces</taxon>
    </lineage>
</organism>
<name>A0ABU3QTN2_9ACTN</name>
<sequence length="402" mass="43887">MTLRALRALLLLAGFHLLGVLLLAVLTGIDHLLYSYAPSSVAVKPYLVSVFLAVPLVRGLFMLRTPKADEPPGLPVTKADEPEPWRTVREPADRIGTRAPSRIPLVPDANAAVAEDARLLGLLPGPRRLHLGVPLPQDLTEAQLRSVIAHEPGHYSNADTRLVALTVRGRTQILNTIRHFEERAGKTAAREQARQEKKSAEAAAKGRRAGEVDIRRVGVTYRAMARIHTAYAKPYFRATLAGARNLLSDPERTLEALGDAAPTEGVRRFRRTADRPELLNGSMAAQLADPSTPPHRAPAAYTRAHPILPALLVLPLIARFEHDESDDAEGDRTPEVSEVRSRPLRRDGPSTTRRARARPASTWSPGVPSRARVRPRSALVHEVESVAGCHRNGLRDGPPAGR</sequence>
<keyword evidence="3" id="KW-1185">Reference proteome</keyword>
<dbReference type="Proteomes" id="UP001250181">
    <property type="component" value="Unassembled WGS sequence"/>
</dbReference>
<dbReference type="CDD" id="cd07328">
    <property type="entry name" value="M48_Ste24p_like"/>
    <property type="match status" value="1"/>
</dbReference>
<feature type="compositionally biased region" description="Basic and acidic residues" evidence="1">
    <location>
        <begin position="330"/>
        <end position="348"/>
    </location>
</feature>
<dbReference type="Gene3D" id="3.30.2010.10">
    <property type="entry name" value="Metalloproteases ('zincins'), catalytic domain"/>
    <property type="match status" value="1"/>
</dbReference>
<evidence type="ECO:0000313" key="2">
    <source>
        <dbReference type="EMBL" id="MDT9686099.1"/>
    </source>
</evidence>
<proteinExistence type="predicted"/>
<gene>
    <name evidence="2" type="ORF">RND61_29125</name>
</gene>
<dbReference type="EMBL" id="JAWCTQ010000056">
    <property type="protein sequence ID" value="MDT9686099.1"/>
    <property type="molecule type" value="Genomic_DNA"/>
</dbReference>
<evidence type="ECO:0000313" key="3">
    <source>
        <dbReference type="Proteomes" id="UP001250181"/>
    </source>
</evidence>
<protein>
    <submittedName>
        <fullName evidence="2">M48 family metallopeptidase</fullName>
    </submittedName>
</protein>
<feature type="region of interest" description="Disordered" evidence="1">
    <location>
        <begin position="324"/>
        <end position="402"/>
    </location>
</feature>
<comment type="caution">
    <text evidence="2">The sequence shown here is derived from an EMBL/GenBank/DDBJ whole genome shotgun (WGS) entry which is preliminary data.</text>
</comment>
<reference evidence="2 3" key="1">
    <citation type="submission" date="2023-09" db="EMBL/GenBank/DDBJ databases">
        <title>Streptomyces sp. nov.: A antagonism against Alternaria gaisen Producing Streptochlin, Isolated from Tamarix root soil.</title>
        <authorList>
            <person name="Chen Y."/>
        </authorList>
    </citation>
    <scope>NUCLEOTIDE SEQUENCE [LARGE SCALE GENOMIC DNA]</scope>
    <source>
        <strain evidence="2 3">TRM76323</strain>
    </source>
</reference>
<dbReference type="RefSeq" id="WP_315881136.1">
    <property type="nucleotide sequence ID" value="NZ_JAWCTQ010000056.1"/>
</dbReference>